<evidence type="ECO:0000313" key="6">
    <source>
        <dbReference type="Proteomes" id="UP001527925"/>
    </source>
</evidence>
<feature type="repeat" description="ANK" evidence="3">
    <location>
        <begin position="952"/>
        <end position="984"/>
    </location>
</feature>
<dbReference type="PROSITE" id="PS50297">
    <property type="entry name" value="ANK_REP_REGION"/>
    <property type="match status" value="9"/>
</dbReference>
<dbReference type="SUPFAM" id="SSF48403">
    <property type="entry name" value="Ankyrin repeat"/>
    <property type="match status" value="2"/>
</dbReference>
<proteinExistence type="predicted"/>
<dbReference type="SMART" id="SM00248">
    <property type="entry name" value="ANK"/>
    <property type="match status" value="14"/>
</dbReference>
<feature type="repeat" description="ANK" evidence="3">
    <location>
        <begin position="787"/>
        <end position="819"/>
    </location>
</feature>
<feature type="compositionally biased region" description="Gly residues" evidence="4">
    <location>
        <begin position="37"/>
        <end position="46"/>
    </location>
</feature>
<dbReference type="PROSITE" id="PS50088">
    <property type="entry name" value="ANK_REPEAT"/>
    <property type="match status" value="11"/>
</dbReference>
<dbReference type="Proteomes" id="UP001527925">
    <property type="component" value="Unassembled WGS sequence"/>
</dbReference>
<feature type="region of interest" description="Disordered" evidence="4">
    <location>
        <begin position="273"/>
        <end position="310"/>
    </location>
</feature>
<feature type="repeat" description="ANK" evidence="3">
    <location>
        <begin position="853"/>
        <end position="885"/>
    </location>
</feature>
<evidence type="ECO:0000256" key="1">
    <source>
        <dbReference type="ARBA" id="ARBA00022737"/>
    </source>
</evidence>
<feature type="repeat" description="ANK" evidence="3">
    <location>
        <begin position="985"/>
        <end position="1017"/>
    </location>
</feature>
<feature type="repeat" description="ANK" evidence="3">
    <location>
        <begin position="588"/>
        <end position="620"/>
    </location>
</feature>
<sequence>MEKPIQMRHAQLGAAKLAPIIKSDKLVEAPGAQGAVGSNGAGAGTGGHKKAILKSMPDTDPDDTDTGAHEYAPAGSPTTRLGMTIPIPMTISPATIGVSPAIVTSGASRFTDPARLDSPSVIIVPAHKSGPHSAQGVRNAAVGVSSVGLGVGGSVAVGGTPNGVVPSGPPGTLNSLGIVVGGSTGNSQASHLMSPVSVGPAGGGGFSGPSVVAQGTMADLAKRPSLQQPDGLDAWHPAPGHRAQTPARPESSAAKRVGIASSMVSIAHAVRQSEAARPSADQGISGTSAGGPAQTGVGTPNPQSMASQVQGGAQNNSSVASIDNFRGEGSKLTRILSAGSINAMAAEGPDRPVNSNVGPPNMSHLDRHIAVSEDRLSHVSVSEMRNTGISIVPSMAPGIDLRARSKESTKRLQKPSGQNHRLIGLNAHKASHEITLPQFDEYPIVQGNAAAGGIGSQREPRAQKFLSKTVMENPEMFEQMFPTVIPIVNNEAVALKLMHLYNSRWPRRSIRMQLPPITPENMRMFLFHLARIGDLEALKVICKSPLVDLEASDDAGRTALIFAAIGGHAQCVRLLTSYHAFVNRQDRSGRTAMHWAAYHGYLSVAKELSDSHADMIQEDYQGKSPIHCATYPETVETLEFLVKTVTPVARRGTIMSLAPMQRRKTVAGLVFPEDRSGPCNALDLENMTPLMWAAYHGHDKHIEVLLASGRASAFIQDIEGKTALHWATSNRHGRCCDILLAKFPALINIPDRMGRVPLHYACGEGNIAVVERILFAPGSNPNALDGLKRTPLHWAAVRGHPACINLLCQNGANINLLDEYGASVLCYAIQERNMDCVHVLLRKGAAVNSADIHGRTPLMWASLQGNVEVIKMLIKANSKVLMRDKSGMTALHHAAYAGHTVCCTHLLRSGAITDVKDKHEQTALFKATMKGWENVVTLLANEGANVDEVDHHQRTACHWAACGGFTHIMQLLMSHGANINARDIAKRTPLHEAALAGYADVVTLLLQNDVDARASDIHGATPLHLAASRGHAEICLELASYVEVNARDGADVFKSKTALDYAKESRSEECC</sequence>
<feature type="region of interest" description="Disordered" evidence="4">
    <location>
        <begin position="226"/>
        <end position="252"/>
    </location>
</feature>
<protein>
    <recommendedName>
        <fullName evidence="7">Ankyrin repeat protein</fullName>
    </recommendedName>
</protein>
<keyword evidence="6" id="KW-1185">Reference proteome</keyword>
<dbReference type="PANTHER" id="PTHR24173">
    <property type="entry name" value="ANKYRIN REPEAT CONTAINING"/>
    <property type="match status" value="1"/>
</dbReference>
<keyword evidence="1" id="KW-0677">Repeat</keyword>
<organism evidence="5 6">
    <name type="scientific">Polyrhizophydium stewartii</name>
    <dbReference type="NCBI Taxonomy" id="2732419"/>
    <lineage>
        <taxon>Eukaryota</taxon>
        <taxon>Fungi</taxon>
        <taxon>Fungi incertae sedis</taxon>
        <taxon>Chytridiomycota</taxon>
        <taxon>Chytridiomycota incertae sedis</taxon>
        <taxon>Chytridiomycetes</taxon>
        <taxon>Rhizophydiales</taxon>
        <taxon>Rhizophydiales incertae sedis</taxon>
        <taxon>Polyrhizophydium</taxon>
    </lineage>
</organism>
<dbReference type="Pfam" id="PF12796">
    <property type="entry name" value="Ank_2"/>
    <property type="match status" value="5"/>
</dbReference>
<feature type="repeat" description="ANK" evidence="3">
    <location>
        <begin position="1018"/>
        <end position="1057"/>
    </location>
</feature>
<feature type="compositionally biased region" description="Polar residues" evidence="4">
    <location>
        <begin position="296"/>
        <end position="310"/>
    </location>
</feature>
<comment type="caution">
    <text evidence="5">The sequence shown here is derived from an EMBL/GenBank/DDBJ whole genome shotgun (WGS) entry which is preliminary data.</text>
</comment>
<dbReference type="Gene3D" id="1.25.40.20">
    <property type="entry name" value="Ankyrin repeat-containing domain"/>
    <property type="match status" value="6"/>
</dbReference>
<feature type="region of interest" description="Disordered" evidence="4">
    <location>
        <begin position="35"/>
        <end position="83"/>
    </location>
</feature>
<dbReference type="InterPro" id="IPR036770">
    <property type="entry name" value="Ankyrin_rpt-contain_sf"/>
</dbReference>
<feature type="repeat" description="ANK" evidence="3">
    <location>
        <begin position="753"/>
        <end position="786"/>
    </location>
</feature>
<keyword evidence="2 3" id="KW-0040">ANK repeat</keyword>
<dbReference type="EMBL" id="JADGIZ020000005">
    <property type="protein sequence ID" value="KAL2918663.1"/>
    <property type="molecule type" value="Genomic_DNA"/>
</dbReference>
<gene>
    <name evidence="5" type="ORF">HK105_201497</name>
</gene>
<reference evidence="5 6" key="1">
    <citation type="submission" date="2023-09" db="EMBL/GenBank/DDBJ databases">
        <title>Pangenome analysis of Batrachochytrium dendrobatidis and related Chytrids.</title>
        <authorList>
            <person name="Yacoub M.N."/>
            <person name="Stajich J.E."/>
            <person name="James T.Y."/>
        </authorList>
    </citation>
    <scope>NUCLEOTIDE SEQUENCE [LARGE SCALE GENOMIC DNA]</scope>
    <source>
        <strain evidence="5 6">JEL0888</strain>
    </source>
</reference>
<dbReference type="Pfam" id="PF00023">
    <property type="entry name" value="Ank"/>
    <property type="match status" value="1"/>
</dbReference>
<evidence type="ECO:0000256" key="4">
    <source>
        <dbReference type="SAM" id="MobiDB-lite"/>
    </source>
</evidence>
<evidence type="ECO:0000256" key="3">
    <source>
        <dbReference type="PROSITE-ProRule" id="PRU00023"/>
    </source>
</evidence>
<feature type="repeat" description="ANK" evidence="3">
    <location>
        <begin position="919"/>
        <end position="951"/>
    </location>
</feature>
<dbReference type="PANTHER" id="PTHR24173:SF74">
    <property type="entry name" value="ANKYRIN REPEAT DOMAIN-CONTAINING PROTEIN 16"/>
    <property type="match status" value="1"/>
</dbReference>
<feature type="repeat" description="ANK" evidence="3">
    <location>
        <begin position="886"/>
        <end position="918"/>
    </location>
</feature>
<name>A0ABR4NGK3_9FUNG</name>
<dbReference type="PRINTS" id="PR01415">
    <property type="entry name" value="ANKYRIN"/>
</dbReference>
<accession>A0ABR4NGK3</accession>
<evidence type="ECO:0000256" key="2">
    <source>
        <dbReference type="ARBA" id="ARBA00023043"/>
    </source>
</evidence>
<evidence type="ECO:0000313" key="5">
    <source>
        <dbReference type="EMBL" id="KAL2918663.1"/>
    </source>
</evidence>
<feature type="repeat" description="ANK" evidence="3">
    <location>
        <begin position="555"/>
        <end position="587"/>
    </location>
</feature>
<dbReference type="InterPro" id="IPR002110">
    <property type="entry name" value="Ankyrin_rpt"/>
</dbReference>
<feature type="repeat" description="ANK" evidence="3">
    <location>
        <begin position="820"/>
        <end position="852"/>
    </location>
</feature>
<evidence type="ECO:0008006" key="7">
    <source>
        <dbReference type="Google" id="ProtNLM"/>
    </source>
</evidence>